<evidence type="ECO:0000313" key="1">
    <source>
        <dbReference type="EMBL" id="PIR85085.1"/>
    </source>
</evidence>
<accession>A0A2H0UH03</accession>
<gene>
    <name evidence="1" type="ORF">COU15_02840</name>
</gene>
<sequence length="116" mass="12050">MKRITIALLVIGILVTPYTVSAFSFGGKIVSPPVVCDTGVLFFIKGFPYTGPIMWTPGTTKPNLVNMSVPPVFGQCVLGRLAPTFHICTVAGAPVGGGFTIAPIPGYGSSVPGCFF</sequence>
<proteinExistence type="predicted"/>
<name>A0A2H0UH03_9BACT</name>
<reference evidence="2" key="1">
    <citation type="submission" date="2017-09" db="EMBL/GenBank/DDBJ databases">
        <title>Depth-based differentiation of microbial function through sediment-hosted aquifers and enrichment of novel symbionts in the deep terrestrial subsurface.</title>
        <authorList>
            <person name="Probst A.J."/>
            <person name="Ladd B."/>
            <person name="Jarett J.K."/>
            <person name="Geller-Mcgrath D.E."/>
            <person name="Sieber C.M.K."/>
            <person name="Emerson J.B."/>
            <person name="Anantharaman K."/>
            <person name="Thomas B.C."/>
            <person name="Malmstrom R."/>
            <person name="Stieglmeier M."/>
            <person name="Klingl A."/>
            <person name="Woyke T."/>
            <person name="Ryan C.M."/>
            <person name="Banfield J.F."/>
        </authorList>
    </citation>
    <scope>NUCLEOTIDE SEQUENCE [LARGE SCALE GENOMIC DNA]</scope>
</reference>
<dbReference type="EMBL" id="PFBH01000016">
    <property type="protein sequence ID" value="PIR85085.1"/>
    <property type="molecule type" value="Genomic_DNA"/>
</dbReference>
<evidence type="ECO:0000313" key="2">
    <source>
        <dbReference type="Proteomes" id="UP000229315"/>
    </source>
</evidence>
<dbReference type="AlphaFoldDB" id="A0A2H0UH03"/>
<protein>
    <submittedName>
        <fullName evidence="1">Uncharacterized protein</fullName>
    </submittedName>
</protein>
<organism evidence="1 2">
    <name type="scientific">Candidatus Kaiserbacteria bacterium CG10_big_fil_rev_8_21_14_0_10_45_20</name>
    <dbReference type="NCBI Taxonomy" id="1974607"/>
    <lineage>
        <taxon>Bacteria</taxon>
        <taxon>Candidatus Kaiseribacteriota</taxon>
    </lineage>
</organism>
<dbReference type="Proteomes" id="UP000229315">
    <property type="component" value="Unassembled WGS sequence"/>
</dbReference>
<comment type="caution">
    <text evidence="1">The sequence shown here is derived from an EMBL/GenBank/DDBJ whole genome shotgun (WGS) entry which is preliminary data.</text>
</comment>